<accession>A0A8X6IIL4</accession>
<evidence type="ECO:0000313" key="1">
    <source>
        <dbReference type="EMBL" id="GFS47494.1"/>
    </source>
</evidence>
<protein>
    <submittedName>
        <fullName evidence="1">Uncharacterized protein</fullName>
    </submittedName>
</protein>
<dbReference type="EMBL" id="BMAV01026116">
    <property type="protein sequence ID" value="GFS47494.1"/>
    <property type="molecule type" value="Genomic_DNA"/>
</dbReference>
<evidence type="ECO:0000313" key="2">
    <source>
        <dbReference type="Proteomes" id="UP000886998"/>
    </source>
</evidence>
<reference evidence="1" key="1">
    <citation type="submission" date="2020-08" db="EMBL/GenBank/DDBJ databases">
        <title>Multicomponent nature underlies the extraordinary mechanical properties of spider dragline silk.</title>
        <authorList>
            <person name="Kono N."/>
            <person name="Nakamura H."/>
            <person name="Mori M."/>
            <person name="Yoshida Y."/>
            <person name="Ohtoshi R."/>
            <person name="Malay A.D."/>
            <person name="Moran D.A.P."/>
            <person name="Tomita M."/>
            <person name="Numata K."/>
            <person name="Arakawa K."/>
        </authorList>
    </citation>
    <scope>NUCLEOTIDE SEQUENCE</scope>
</reference>
<sequence length="80" mass="9383">MGFSEPTGDQSIEFRRKVFRLVFHLAGLFTRDMFTGSRNAFLGIALPRIRNEFLLMFDDICDSSLKTFWNMRQMICLPNN</sequence>
<dbReference type="Proteomes" id="UP000886998">
    <property type="component" value="Unassembled WGS sequence"/>
</dbReference>
<gene>
    <name evidence="1" type="ORF">TNIN_156911</name>
</gene>
<organism evidence="1 2">
    <name type="scientific">Trichonephila inaurata madagascariensis</name>
    <dbReference type="NCBI Taxonomy" id="2747483"/>
    <lineage>
        <taxon>Eukaryota</taxon>
        <taxon>Metazoa</taxon>
        <taxon>Ecdysozoa</taxon>
        <taxon>Arthropoda</taxon>
        <taxon>Chelicerata</taxon>
        <taxon>Arachnida</taxon>
        <taxon>Araneae</taxon>
        <taxon>Araneomorphae</taxon>
        <taxon>Entelegynae</taxon>
        <taxon>Araneoidea</taxon>
        <taxon>Nephilidae</taxon>
        <taxon>Trichonephila</taxon>
        <taxon>Trichonephila inaurata</taxon>
    </lineage>
</organism>
<keyword evidence="2" id="KW-1185">Reference proteome</keyword>
<dbReference type="AlphaFoldDB" id="A0A8X6IIL4"/>
<name>A0A8X6IIL4_9ARAC</name>
<comment type="caution">
    <text evidence="1">The sequence shown here is derived from an EMBL/GenBank/DDBJ whole genome shotgun (WGS) entry which is preliminary data.</text>
</comment>
<proteinExistence type="predicted"/>